<keyword evidence="18" id="KW-1185">Reference proteome</keyword>
<evidence type="ECO:0000256" key="16">
    <source>
        <dbReference type="PIRSR" id="PIRSR005096-3"/>
    </source>
</evidence>
<dbReference type="PROSITE" id="PS00545">
    <property type="entry name" value="ALDOSE_1_EPIMERASE"/>
    <property type="match status" value="1"/>
</dbReference>
<dbReference type="CDD" id="cd09019">
    <property type="entry name" value="galactose_mutarotase_like"/>
    <property type="match status" value="1"/>
</dbReference>
<evidence type="ECO:0000313" key="17">
    <source>
        <dbReference type="EMBL" id="CAG5119827.1"/>
    </source>
</evidence>
<dbReference type="InterPro" id="IPR047215">
    <property type="entry name" value="Galactose_mutarotase-like"/>
</dbReference>
<evidence type="ECO:0000256" key="1">
    <source>
        <dbReference type="ARBA" id="ARBA00001614"/>
    </source>
</evidence>
<evidence type="ECO:0000256" key="14">
    <source>
        <dbReference type="PIRSR" id="PIRSR005096-1"/>
    </source>
</evidence>
<feature type="binding site" evidence="16">
    <location>
        <begin position="84"/>
        <end position="85"/>
    </location>
    <ligand>
        <name>beta-D-galactose</name>
        <dbReference type="ChEBI" id="CHEBI:27667"/>
    </ligand>
</feature>
<comment type="subunit">
    <text evidence="7">Monomer.</text>
</comment>
<evidence type="ECO:0000256" key="6">
    <source>
        <dbReference type="ARBA" id="ARBA00006206"/>
    </source>
</evidence>
<dbReference type="OrthoDB" id="274691at2759"/>
<dbReference type="SUPFAM" id="SSF74650">
    <property type="entry name" value="Galactose mutarotase-like"/>
    <property type="match status" value="1"/>
</dbReference>
<comment type="subcellular location">
    <subcellularLocation>
        <location evidence="3">Cytoplasm</location>
    </subcellularLocation>
</comment>
<protein>
    <recommendedName>
        <fullName evidence="13">Aldose 1-epimerase</fullName>
        <ecNumber evidence="13">5.1.3.3</ecNumber>
    </recommendedName>
</protein>
<dbReference type="InterPro" id="IPR011013">
    <property type="entry name" value="Gal_mutarotase_sf_dom"/>
</dbReference>
<sequence length="346" mass="37993">MTSQTTVTTDDFGVTRDGRKVTRYTLTNGNGLIVKIINFGGVITEIHVPDREGKLDDISLGFDTLAAYEDNNPRFGALIGRVANRIAGAQFTLDGHTYNLFANDGPSCMHGGRVGFDRKLWESEVKDDKLVLTYVSPDGEENFPGELTLTVVYSLDDTDSLTLDYTATTTKKTPINFTNHSYFNLAGQSSGPINDHVVTINADSFLPLDQYSIPTGEIKAVTGTERDLRTPVRLGDRLTQVPGGIGFDNNFCLDNNGKFVLAARVDHPPTGRYLEVRTTEPGIQFYTAYYLTGVNGKRGASYQKFGAFCLEAQHYPDSVHHPSFPNSILSPGETYTQKTVYKFGAA</sequence>
<dbReference type="Pfam" id="PF01263">
    <property type="entry name" value="Aldose_epim"/>
    <property type="match status" value="1"/>
</dbReference>
<keyword evidence="10 13" id="KW-0413">Isomerase</keyword>
<dbReference type="AlphaFoldDB" id="A0A8S3YRD8"/>
<dbReference type="Proteomes" id="UP000678393">
    <property type="component" value="Unassembled WGS sequence"/>
</dbReference>
<dbReference type="GO" id="GO:0006006">
    <property type="term" value="P:glucose metabolic process"/>
    <property type="evidence" value="ECO:0007669"/>
    <property type="project" value="TreeGrafter"/>
</dbReference>
<evidence type="ECO:0000256" key="8">
    <source>
        <dbReference type="ARBA" id="ARBA00022490"/>
    </source>
</evidence>
<comment type="function">
    <text evidence="12">Mutarotase that catalyzes the interconversion of beta-D-galactose and alpha-D-galactose during galactose metabolism. Beta-D-galactose is metabolized in the liver into glucose 1-phosphate, the primary metabolic fuel, by the action of four enzymes that constitute the Leloir pathway: GALM, GALK1 (galactokinase), GALT (galactose-1-phosphate uridylyltransferase) and GALE (UDP-galactose-4'-epimerase). Involved in the maintenance of the equilibrium between the beta- and alpha-anomers of galactose, therefore ensuring a sufficient supply of the alpha-anomer for GALK1. Also active on D-glucose although shows a preference for galactose over glucose.</text>
</comment>
<dbReference type="PANTHER" id="PTHR10091:SF0">
    <property type="entry name" value="GALACTOSE MUTAROTASE"/>
    <property type="match status" value="1"/>
</dbReference>
<comment type="similarity">
    <text evidence="6 13">Belongs to the aldose epimerase family.</text>
</comment>
<comment type="pathway">
    <text evidence="5 13">Carbohydrate metabolism; hexose metabolism.</text>
</comment>
<dbReference type="GO" id="GO:0033499">
    <property type="term" value="P:galactose catabolic process via UDP-galactose, Leloir pathway"/>
    <property type="evidence" value="ECO:0007669"/>
    <property type="project" value="TreeGrafter"/>
</dbReference>
<dbReference type="EMBL" id="CAJHNH020000779">
    <property type="protein sequence ID" value="CAG5119827.1"/>
    <property type="molecule type" value="Genomic_DNA"/>
</dbReference>
<feature type="active site" description="Proton donor" evidence="14">
    <location>
        <position position="180"/>
    </location>
</feature>
<dbReference type="PANTHER" id="PTHR10091">
    <property type="entry name" value="ALDOSE-1-EPIMERASE"/>
    <property type="match status" value="1"/>
</dbReference>
<accession>A0A8S3YRD8</accession>
<dbReference type="Gene3D" id="2.70.98.10">
    <property type="match status" value="1"/>
</dbReference>
<evidence type="ECO:0000256" key="9">
    <source>
        <dbReference type="ARBA" id="ARBA00022553"/>
    </source>
</evidence>
<evidence type="ECO:0000256" key="3">
    <source>
        <dbReference type="ARBA" id="ARBA00004496"/>
    </source>
</evidence>
<evidence type="ECO:0000256" key="12">
    <source>
        <dbReference type="ARBA" id="ARBA00045743"/>
    </source>
</evidence>
<evidence type="ECO:0000256" key="4">
    <source>
        <dbReference type="ARBA" id="ARBA00004947"/>
    </source>
</evidence>
<evidence type="ECO:0000256" key="2">
    <source>
        <dbReference type="ARBA" id="ARBA00001712"/>
    </source>
</evidence>
<evidence type="ECO:0000256" key="11">
    <source>
        <dbReference type="ARBA" id="ARBA00023277"/>
    </source>
</evidence>
<evidence type="ECO:0000256" key="5">
    <source>
        <dbReference type="ARBA" id="ARBA00005028"/>
    </source>
</evidence>
<organism evidence="17 18">
    <name type="scientific">Candidula unifasciata</name>
    <dbReference type="NCBI Taxonomy" id="100452"/>
    <lineage>
        <taxon>Eukaryota</taxon>
        <taxon>Metazoa</taxon>
        <taxon>Spiralia</taxon>
        <taxon>Lophotrochozoa</taxon>
        <taxon>Mollusca</taxon>
        <taxon>Gastropoda</taxon>
        <taxon>Heterobranchia</taxon>
        <taxon>Euthyneura</taxon>
        <taxon>Panpulmonata</taxon>
        <taxon>Eupulmonata</taxon>
        <taxon>Stylommatophora</taxon>
        <taxon>Helicina</taxon>
        <taxon>Helicoidea</taxon>
        <taxon>Geomitridae</taxon>
        <taxon>Candidula</taxon>
    </lineage>
</organism>
<comment type="caution">
    <text evidence="17">The sequence shown here is derived from an EMBL/GenBank/DDBJ whole genome shotgun (WGS) entry which is preliminary data.</text>
</comment>
<keyword evidence="8" id="KW-0963">Cytoplasm</keyword>
<dbReference type="InterPro" id="IPR018052">
    <property type="entry name" value="Ald1_epimerase_CS"/>
</dbReference>
<evidence type="ECO:0000313" key="18">
    <source>
        <dbReference type="Proteomes" id="UP000678393"/>
    </source>
</evidence>
<gene>
    <name evidence="17" type="ORF">CUNI_LOCUS5385</name>
</gene>
<feature type="binding site" evidence="16">
    <location>
        <begin position="180"/>
        <end position="182"/>
    </location>
    <ligand>
        <name>beta-D-galactose</name>
        <dbReference type="ChEBI" id="CHEBI:27667"/>
    </ligand>
</feature>
<dbReference type="InterPro" id="IPR008183">
    <property type="entry name" value="Aldose_1/G6P_1-epimerase"/>
</dbReference>
<evidence type="ECO:0000256" key="15">
    <source>
        <dbReference type="PIRSR" id="PIRSR005096-2"/>
    </source>
</evidence>
<reference evidence="17" key="1">
    <citation type="submission" date="2021-04" db="EMBL/GenBank/DDBJ databases">
        <authorList>
            <consortium name="Molecular Ecology Group"/>
        </authorList>
    </citation>
    <scope>NUCLEOTIDE SEQUENCE</scope>
</reference>
<dbReference type="FunFam" id="2.70.98.10:FF:000003">
    <property type="entry name" value="Aldose 1-epimerase"/>
    <property type="match status" value="1"/>
</dbReference>
<feature type="binding site" evidence="15">
    <location>
        <position position="248"/>
    </location>
    <ligand>
        <name>beta-D-galactose</name>
        <dbReference type="ChEBI" id="CHEBI:27667"/>
    </ligand>
</feature>
<keyword evidence="9" id="KW-0597">Phosphoprotein</keyword>
<dbReference type="PIRSF" id="PIRSF005096">
    <property type="entry name" value="GALM"/>
    <property type="match status" value="1"/>
</dbReference>
<comment type="pathway">
    <text evidence="4">Carbohydrate metabolism; galactose metabolism.</text>
</comment>
<dbReference type="GO" id="GO:0005737">
    <property type="term" value="C:cytoplasm"/>
    <property type="evidence" value="ECO:0007669"/>
    <property type="project" value="UniProtKB-SubCell"/>
</dbReference>
<dbReference type="GO" id="GO:0004034">
    <property type="term" value="F:aldose 1-epimerase activity"/>
    <property type="evidence" value="ECO:0007669"/>
    <property type="project" value="UniProtKB-EC"/>
</dbReference>
<name>A0A8S3YRD8_9EUPU</name>
<evidence type="ECO:0000256" key="13">
    <source>
        <dbReference type="PIRNR" id="PIRNR005096"/>
    </source>
</evidence>
<proteinExistence type="inferred from homology"/>
<evidence type="ECO:0000256" key="10">
    <source>
        <dbReference type="ARBA" id="ARBA00023235"/>
    </source>
</evidence>
<comment type="catalytic activity">
    <reaction evidence="2">
        <text>alpha-D-galactose = beta-D-galactose</text>
        <dbReference type="Rhea" id="RHEA:28675"/>
        <dbReference type="ChEBI" id="CHEBI:27667"/>
        <dbReference type="ChEBI" id="CHEBI:28061"/>
        <dbReference type="EC" id="5.1.3.3"/>
    </reaction>
    <physiologicalReaction direction="right-to-left" evidence="2">
        <dbReference type="Rhea" id="RHEA:28677"/>
    </physiologicalReaction>
</comment>
<comment type="catalytic activity">
    <reaction evidence="1 13">
        <text>alpha-D-glucose = beta-D-glucose</text>
        <dbReference type="Rhea" id="RHEA:10264"/>
        <dbReference type="ChEBI" id="CHEBI:15903"/>
        <dbReference type="ChEBI" id="CHEBI:17925"/>
        <dbReference type="EC" id="5.1.3.3"/>
    </reaction>
</comment>
<dbReference type="GO" id="GO:0030246">
    <property type="term" value="F:carbohydrate binding"/>
    <property type="evidence" value="ECO:0007669"/>
    <property type="project" value="InterPro"/>
</dbReference>
<keyword evidence="11 13" id="KW-0119">Carbohydrate metabolism</keyword>
<dbReference type="InterPro" id="IPR015443">
    <property type="entry name" value="Aldose_1-epimerase"/>
</dbReference>
<evidence type="ECO:0000256" key="7">
    <source>
        <dbReference type="ARBA" id="ARBA00011245"/>
    </source>
</evidence>
<dbReference type="NCBIfam" id="NF008277">
    <property type="entry name" value="PRK11055.1"/>
    <property type="match status" value="1"/>
</dbReference>
<dbReference type="EC" id="5.1.3.3" evidence="13"/>
<dbReference type="InterPro" id="IPR014718">
    <property type="entry name" value="GH-type_carb-bd"/>
</dbReference>
<feature type="active site" description="Proton acceptor" evidence="14">
    <location>
        <position position="311"/>
    </location>
</feature>